<dbReference type="AlphaFoldDB" id="A0A644YPP1"/>
<keyword evidence="1" id="KW-0812">Transmembrane</keyword>
<organism evidence="2">
    <name type="scientific">bioreactor metagenome</name>
    <dbReference type="NCBI Taxonomy" id="1076179"/>
    <lineage>
        <taxon>unclassified sequences</taxon>
        <taxon>metagenomes</taxon>
        <taxon>ecological metagenomes</taxon>
    </lineage>
</organism>
<evidence type="ECO:0008006" key="3">
    <source>
        <dbReference type="Google" id="ProtNLM"/>
    </source>
</evidence>
<dbReference type="InterPro" id="IPR025738">
    <property type="entry name" value="BatD"/>
</dbReference>
<dbReference type="PANTHER" id="PTHR40940:SF2">
    <property type="entry name" value="BATD"/>
    <property type="match status" value="1"/>
</dbReference>
<proteinExistence type="predicted"/>
<accession>A0A644YPP1</accession>
<evidence type="ECO:0000256" key="1">
    <source>
        <dbReference type="SAM" id="Phobius"/>
    </source>
</evidence>
<name>A0A644YPP1_9ZZZZ</name>
<dbReference type="EMBL" id="VSSQ01005621">
    <property type="protein sequence ID" value="MPM29831.1"/>
    <property type="molecule type" value="Genomic_DNA"/>
</dbReference>
<comment type="caution">
    <text evidence="2">The sequence shown here is derived from an EMBL/GenBank/DDBJ whole genome shotgun (WGS) entry which is preliminary data.</text>
</comment>
<evidence type="ECO:0000313" key="2">
    <source>
        <dbReference type="EMBL" id="MPM29831.1"/>
    </source>
</evidence>
<reference evidence="2" key="1">
    <citation type="submission" date="2019-08" db="EMBL/GenBank/DDBJ databases">
        <authorList>
            <person name="Kucharzyk K."/>
            <person name="Murdoch R.W."/>
            <person name="Higgins S."/>
            <person name="Loffler F."/>
        </authorList>
    </citation>
    <scope>NUCLEOTIDE SEQUENCE</scope>
</reference>
<sequence>MRRTGIRIILLGFMILMGVQGFAQTFTVDVPKVVSMGETFRLVFSADGEPTSFTPPNLNSFDVLAGPTSSTMSSTQIINGKTTQSFQVSYTYVLEAKTPGRYTINPATAVIKGKTCTTPSITIEVIKGDDNSKSTEKAATSQNVSSNDIFMRMSISKSRVFKGEHLIATLKLYTKVPIAGFEDVKFPTFNGFWSQEIDTPQSIEFQRESVDGKIYNSALIRRYMLIPQQTGPITIDASEMICQVQVKSASRGQSVFDDFFDSYQTVRKRLTAPAQRIVVDPLPAGAPQSFTGAVGDFSMTAKLNKDSVNANEAVSMIITVSGAGNINLVEAPKFTLPAEFEAYDVKITDNSRNSGKGISGSKQYEYPFIPRKQGEYKLPSVEFSYFDISKKRYVTISSGEVVLKVGKDVGGGAQIQGLPASVNKQAVRSLNEDIRYIVTGNSGLSRGNQFFFGSIWYFLILLLILSGSLFADKFLAKHIERSKDVAGIKNKRALKVAKARLKKAELLLGEKRYSDFYEELHRAILGYCSDKLALQMADMSKENIKLALVARGINESSIDELVSIIDSCEFARYAPDPGNGEMQKNYDRAIALISSLEV</sequence>
<dbReference type="PANTHER" id="PTHR40940">
    <property type="entry name" value="PROTEIN BATD-RELATED"/>
    <property type="match status" value="1"/>
</dbReference>
<dbReference type="Pfam" id="PF13584">
    <property type="entry name" value="BatD"/>
    <property type="match status" value="2"/>
</dbReference>
<keyword evidence="1" id="KW-1133">Transmembrane helix</keyword>
<feature type="transmembrane region" description="Helical" evidence="1">
    <location>
        <begin position="450"/>
        <end position="471"/>
    </location>
</feature>
<gene>
    <name evidence="2" type="ORF">SDC9_76372</name>
</gene>
<protein>
    <recommendedName>
        <fullName evidence="3">Protein BatD</fullName>
    </recommendedName>
</protein>
<keyword evidence="1" id="KW-0472">Membrane</keyword>